<keyword evidence="1" id="KW-0812">Transmembrane</keyword>
<dbReference type="OrthoDB" id="7583666at2"/>
<evidence type="ECO:0000259" key="2">
    <source>
        <dbReference type="PROSITE" id="PS52015"/>
    </source>
</evidence>
<dbReference type="Gene3D" id="3.30.1150.10">
    <property type="match status" value="1"/>
</dbReference>
<evidence type="ECO:0000313" key="3">
    <source>
        <dbReference type="EMBL" id="PCD01767.1"/>
    </source>
</evidence>
<reference evidence="3 4" key="1">
    <citation type="submission" date="2017-09" db="EMBL/GenBank/DDBJ databases">
        <title>Sphingomonas spermidinifaciens 9NM-10, whole genome shotgun sequence.</title>
        <authorList>
            <person name="Feng G."/>
            <person name="Zhu H."/>
        </authorList>
    </citation>
    <scope>NUCLEOTIDE SEQUENCE [LARGE SCALE GENOMIC DNA]</scope>
    <source>
        <strain evidence="3 4">9NM-10</strain>
    </source>
</reference>
<feature type="transmembrane region" description="Helical" evidence="1">
    <location>
        <begin position="64"/>
        <end position="83"/>
    </location>
</feature>
<comment type="caution">
    <text evidence="3">The sequence shown here is derived from an EMBL/GenBank/DDBJ whole genome shotgun (WGS) entry which is preliminary data.</text>
</comment>
<keyword evidence="1" id="KW-1133">Transmembrane helix</keyword>
<dbReference type="SUPFAM" id="SSF74653">
    <property type="entry name" value="TolA/TonB C-terminal domain"/>
    <property type="match status" value="1"/>
</dbReference>
<accession>A0A2A4B143</accession>
<keyword evidence="4" id="KW-1185">Reference proteome</keyword>
<dbReference type="PROSITE" id="PS52015">
    <property type="entry name" value="TONB_CTD"/>
    <property type="match status" value="1"/>
</dbReference>
<dbReference type="InterPro" id="IPR037682">
    <property type="entry name" value="TonB_C"/>
</dbReference>
<feature type="domain" description="TonB C-terminal" evidence="2">
    <location>
        <begin position="95"/>
        <end position="191"/>
    </location>
</feature>
<gene>
    <name evidence="3" type="ORF">COC42_16820</name>
</gene>
<evidence type="ECO:0000256" key="1">
    <source>
        <dbReference type="SAM" id="Phobius"/>
    </source>
</evidence>
<dbReference type="Proteomes" id="UP000218366">
    <property type="component" value="Unassembled WGS sequence"/>
</dbReference>
<dbReference type="Pfam" id="PF13103">
    <property type="entry name" value="TonB_2"/>
    <property type="match status" value="1"/>
</dbReference>
<keyword evidence="1" id="KW-0472">Membrane</keyword>
<sequence length="219" mass="23914">MLGNRNRRLAEPIDRNAREIARRRNWHAPCRACFDHRRVAGRTAKVQGEPPMFAKASQNVRQPILSLLGAVAASTLALGLAVAPARATGDERREWTARVSGSLQNQVRDVPSVPAAIRTQKAAIVAAHFDREGRLYATSLDVPTGNRILDDEALRAVNATAFPPMPASMRGRVRVVPVEVFFSTPGANRARPQVRRTALDLAARIQKFHAEVPAGQPQG</sequence>
<evidence type="ECO:0000313" key="4">
    <source>
        <dbReference type="Proteomes" id="UP000218366"/>
    </source>
</evidence>
<organism evidence="3 4">
    <name type="scientific">Sphingomonas spermidinifaciens</name>
    <dbReference type="NCBI Taxonomy" id="1141889"/>
    <lineage>
        <taxon>Bacteria</taxon>
        <taxon>Pseudomonadati</taxon>
        <taxon>Pseudomonadota</taxon>
        <taxon>Alphaproteobacteria</taxon>
        <taxon>Sphingomonadales</taxon>
        <taxon>Sphingomonadaceae</taxon>
        <taxon>Sphingomonas</taxon>
    </lineage>
</organism>
<name>A0A2A4B143_9SPHN</name>
<dbReference type="AlphaFoldDB" id="A0A2A4B143"/>
<dbReference type="GO" id="GO:0055085">
    <property type="term" value="P:transmembrane transport"/>
    <property type="evidence" value="ECO:0007669"/>
    <property type="project" value="InterPro"/>
</dbReference>
<proteinExistence type="predicted"/>
<protein>
    <recommendedName>
        <fullName evidence="2">TonB C-terminal domain-containing protein</fullName>
    </recommendedName>
</protein>
<dbReference type="EMBL" id="NWMW01000003">
    <property type="protein sequence ID" value="PCD01767.1"/>
    <property type="molecule type" value="Genomic_DNA"/>
</dbReference>